<dbReference type="KEGG" id="blac:94351258"/>
<evidence type="ECO:0000313" key="1">
    <source>
        <dbReference type="EMBL" id="TDH66023.1"/>
    </source>
</evidence>
<protein>
    <submittedName>
        <fullName evidence="1">Uncharacterized protein</fullName>
    </submittedName>
</protein>
<reference evidence="1 2" key="1">
    <citation type="journal article" date="2021" name="Genome Biol.">
        <title>AFLAP: assembly-free linkage analysis pipeline using k-mers from genome sequencing data.</title>
        <authorList>
            <person name="Fletcher K."/>
            <person name="Zhang L."/>
            <person name="Gil J."/>
            <person name="Han R."/>
            <person name="Cavanaugh K."/>
            <person name="Michelmore R."/>
        </authorList>
    </citation>
    <scope>NUCLEOTIDE SEQUENCE [LARGE SCALE GENOMIC DNA]</scope>
    <source>
        <strain evidence="1 2">SF5</strain>
    </source>
</reference>
<proteinExistence type="predicted"/>
<dbReference type="RefSeq" id="XP_067815522.1">
    <property type="nucleotide sequence ID" value="XM_067965587.1"/>
</dbReference>
<sequence>MLLRQLTTMRKLASLVKMLCLERNKATRIREAMLHLERHVTCKQFTSFLHLRPNELLPTVEHLAIPFALLIAKIPDFFKHSAVAKHVRKSFEQLVFNFFRRLFLHDAIK</sequence>
<comment type="caution">
    <text evidence="1">The sequence shown here is derived from an EMBL/GenBank/DDBJ whole genome shotgun (WGS) entry which is preliminary data.</text>
</comment>
<evidence type="ECO:0000313" key="2">
    <source>
        <dbReference type="Proteomes" id="UP000294530"/>
    </source>
</evidence>
<keyword evidence="2" id="KW-1185">Reference proteome</keyword>
<dbReference type="GeneID" id="94351258"/>
<dbReference type="AlphaFoldDB" id="A0A976FG04"/>
<dbReference type="Proteomes" id="UP000294530">
    <property type="component" value="Unassembled WGS sequence"/>
</dbReference>
<name>A0A976FG04_BRELC</name>
<accession>A0A976FG04</accession>
<gene>
    <name evidence="1" type="ORF">CCR75_007528</name>
</gene>
<dbReference type="EMBL" id="SHOA02000018">
    <property type="protein sequence ID" value="TDH66023.1"/>
    <property type="molecule type" value="Genomic_DNA"/>
</dbReference>
<organism evidence="1 2">
    <name type="scientific">Bremia lactucae</name>
    <name type="common">Lettuce downy mildew</name>
    <dbReference type="NCBI Taxonomy" id="4779"/>
    <lineage>
        <taxon>Eukaryota</taxon>
        <taxon>Sar</taxon>
        <taxon>Stramenopiles</taxon>
        <taxon>Oomycota</taxon>
        <taxon>Peronosporomycetes</taxon>
        <taxon>Peronosporales</taxon>
        <taxon>Peronosporaceae</taxon>
        <taxon>Bremia</taxon>
    </lineage>
</organism>